<dbReference type="AlphaFoldDB" id="S3C2P5"/>
<evidence type="ECO:0000313" key="2">
    <source>
        <dbReference type="EMBL" id="EPE06036.1"/>
    </source>
</evidence>
<keyword evidence="3" id="KW-1185">Reference proteome</keyword>
<dbReference type="VEuPathDB" id="FungiDB:F503_02865"/>
<evidence type="ECO:0000256" key="1">
    <source>
        <dbReference type="SAM" id="MobiDB-lite"/>
    </source>
</evidence>
<evidence type="ECO:0000313" key="3">
    <source>
        <dbReference type="Proteomes" id="UP000016923"/>
    </source>
</evidence>
<feature type="region of interest" description="Disordered" evidence="1">
    <location>
        <begin position="77"/>
        <end position="100"/>
    </location>
</feature>
<organism evidence="2 3">
    <name type="scientific">Ophiostoma piceae (strain UAMH 11346)</name>
    <name type="common">Sap stain fungus</name>
    <dbReference type="NCBI Taxonomy" id="1262450"/>
    <lineage>
        <taxon>Eukaryota</taxon>
        <taxon>Fungi</taxon>
        <taxon>Dikarya</taxon>
        <taxon>Ascomycota</taxon>
        <taxon>Pezizomycotina</taxon>
        <taxon>Sordariomycetes</taxon>
        <taxon>Sordariomycetidae</taxon>
        <taxon>Ophiostomatales</taxon>
        <taxon>Ophiostomataceae</taxon>
        <taxon>Ophiostoma</taxon>
    </lineage>
</organism>
<dbReference type="Proteomes" id="UP000016923">
    <property type="component" value="Unassembled WGS sequence"/>
</dbReference>
<proteinExistence type="predicted"/>
<dbReference type="HOGENOM" id="CLU_2306887_0_0_1"/>
<accession>S3C2P5</accession>
<gene>
    <name evidence="2" type="ORF">F503_02865</name>
</gene>
<reference evidence="2 3" key="1">
    <citation type="journal article" date="2013" name="BMC Genomics">
        <title>The genome and transcriptome of the pine saprophyte Ophiostoma piceae, and a comparison with the bark beetle-associated pine pathogen Grosmannia clavigera.</title>
        <authorList>
            <person name="Haridas S."/>
            <person name="Wang Y."/>
            <person name="Lim L."/>
            <person name="Massoumi Alamouti S."/>
            <person name="Jackman S."/>
            <person name="Docking R."/>
            <person name="Robertson G."/>
            <person name="Birol I."/>
            <person name="Bohlmann J."/>
            <person name="Breuil C."/>
        </authorList>
    </citation>
    <scope>NUCLEOTIDE SEQUENCE [LARGE SCALE GENOMIC DNA]</scope>
    <source>
        <strain evidence="2 3">UAMH 11346</strain>
    </source>
</reference>
<protein>
    <submittedName>
        <fullName evidence="2">Uncharacterized protein</fullName>
    </submittedName>
</protein>
<dbReference type="EMBL" id="KE148154">
    <property type="protein sequence ID" value="EPE06036.1"/>
    <property type="molecule type" value="Genomic_DNA"/>
</dbReference>
<sequence>MTSFFLPHHFHIHFAITIVITRINGTQSRVSIHFCSLRCSLIYPVAQRRGIRRSFLPTHLSTPVLPKTDILDIAAGTAASSQPETPIAPSIPSSRVPVQA</sequence>
<name>S3C2P5_OPHP1</name>